<proteinExistence type="predicted"/>
<gene>
    <name evidence="1" type="ORF">SAMN05421638_1736</name>
</gene>
<dbReference type="Proteomes" id="UP000242560">
    <property type="component" value="Unassembled WGS sequence"/>
</dbReference>
<sequence length="58" mass="6863">MKHSAILNNRNAKTEKYAVTRAIFFKMKNAKLLSEKSPDIKIEWYNLIVCSRVFNFLK</sequence>
<protein>
    <submittedName>
        <fullName evidence="1">Uncharacterized protein</fullName>
    </submittedName>
</protein>
<organism evidence="1 2">
    <name type="scientific">Kaistella treverensis</name>
    <dbReference type="NCBI Taxonomy" id="631455"/>
    <lineage>
        <taxon>Bacteria</taxon>
        <taxon>Pseudomonadati</taxon>
        <taxon>Bacteroidota</taxon>
        <taxon>Flavobacteriia</taxon>
        <taxon>Flavobacteriales</taxon>
        <taxon>Weeksellaceae</taxon>
        <taxon>Chryseobacterium group</taxon>
        <taxon>Kaistella</taxon>
    </lineage>
</organism>
<evidence type="ECO:0000313" key="1">
    <source>
        <dbReference type="EMBL" id="SFI99305.1"/>
    </source>
</evidence>
<dbReference type="EMBL" id="FORQ01000003">
    <property type="protein sequence ID" value="SFI99305.1"/>
    <property type="molecule type" value="Genomic_DNA"/>
</dbReference>
<dbReference type="AlphaFoldDB" id="A0A1I3MRG5"/>
<evidence type="ECO:0000313" key="2">
    <source>
        <dbReference type="Proteomes" id="UP000242560"/>
    </source>
</evidence>
<keyword evidence="2" id="KW-1185">Reference proteome</keyword>
<reference evidence="2" key="1">
    <citation type="submission" date="2016-10" db="EMBL/GenBank/DDBJ databases">
        <authorList>
            <person name="Varghese N."/>
            <person name="Submissions S."/>
        </authorList>
    </citation>
    <scope>NUCLEOTIDE SEQUENCE [LARGE SCALE GENOMIC DNA]</scope>
    <source>
        <strain evidence="2">DSM 22251</strain>
    </source>
</reference>
<accession>A0A1I3MRG5</accession>
<name>A0A1I3MRG5_9FLAO</name>